<keyword evidence="2" id="KW-0808">Transferase</keyword>
<dbReference type="InterPro" id="IPR004147">
    <property type="entry name" value="ABC1_dom"/>
</dbReference>
<keyword evidence="8" id="KW-1185">Reference proteome</keyword>
<comment type="caution">
    <text evidence="7">The sequence shown here is derived from an EMBL/GenBank/DDBJ whole genome shotgun (WGS) entry which is preliminary data.</text>
</comment>
<dbReference type="RefSeq" id="WP_007574849.1">
    <property type="nucleotide sequence ID" value="NZ_AGUD01000195.1"/>
</dbReference>
<evidence type="ECO:0000256" key="2">
    <source>
        <dbReference type="ARBA" id="ARBA00022679"/>
    </source>
</evidence>
<keyword evidence="4" id="KW-0067">ATP-binding</keyword>
<evidence type="ECO:0000256" key="5">
    <source>
        <dbReference type="SAM" id="MobiDB-lite"/>
    </source>
</evidence>
<evidence type="ECO:0000256" key="1">
    <source>
        <dbReference type="ARBA" id="ARBA00009670"/>
    </source>
</evidence>
<evidence type="ECO:0000313" key="8">
    <source>
        <dbReference type="Proteomes" id="UP000005143"/>
    </source>
</evidence>
<feature type="region of interest" description="Disordered" evidence="5">
    <location>
        <begin position="1"/>
        <end position="20"/>
    </location>
</feature>
<protein>
    <submittedName>
        <fullName evidence="7">Ubiquinone biosynthesis monooxygenase UbiB</fullName>
    </submittedName>
</protein>
<accession>H0E5V8</accession>
<sequence>MTSTPPDDPAQRQAGELPTGRIARTARVGGLVAGQGLRWAGTRAANRVRSPERAAQASGERTMALADELVRQLGQMRGAAMKIGQILSMVELDGLPDDQQDELQRKLAALRDDVPPVPFAKLERLISRELGGPLARSFAEFDHEAFAAASIGQVHRARTLDGDDVVVKVQYPGVAEAVETDLRNATMLTPLVRRMAPGLDVGALFGELRERIGEELDYELEAQNQRRIERLVRDHPFIHVPRVHSDLSSRRVLVSEYVEGARFEEVRRADEATRDRYGEIVLRFFFGLLYRDRIALGDPHPGNYLLRPDGRVCFLDFGLLRSVDVVDLDGERAIARAVGARDADDLHAALIAAGYLRRAGADQDDRELLLAMLRAVTRWYAAPGEHRFSAEDVRAARREGAGPGEARDAIRGQMRRFTVPPHAVLVRRMHAVVAIVLGQLRAGADWGAIAAEYLHGAAPATALGEQEAAYLAHRAGGAPRS</sequence>
<dbReference type="InterPro" id="IPR034646">
    <property type="entry name" value="ADCK3_dom"/>
</dbReference>
<dbReference type="PANTHER" id="PTHR43851:SF3">
    <property type="entry name" value="COENZYME Q8"/>
    <property type="match status" value="1"/>
</dbReference>
<keyword evidence="3" id="KW-0547">Nucleotide-binding</keyword>
<keyword evidence="7" id="KW-0560">Oxidoreductase</keyword>
<dbReference type="GO" id="GO:0016740">
    <property type="term" value="F:transferase activity"/>
    <property type="evidence" value="ECO:0007669"/>
    <property type="project" value="UniProtKB-KW"/>
</dbReference>
<comment type="similarity">
    <text evidence="1">Belongs to the protein kinase superfamily. ADCK protein kinase family.</text>
</comment>
<proteinExistence type="inferred from homology"/>
<reference evidence="7 8" key="1">
    <citation type="journal article" date="2013" name="Biodegradation">
        <title>Quantitative proteomic analysis of ibuprofen-degrading Patulibacter sp. strain I11.</title>
        <authorList>
            <person name="Almeida B."/>
            <person name="Kjeldal H."/>
            <person name="Lolas I."/>
            <person name="Knudsen A.D."/>
            <person name="Carvalho G."/>
            <person name="Nielsen K.L."/>
            <person name="Barreto Crespo M.T."/>
            <person name="Stensballe A."/>
            <person name="Nielsen J.L."/>
        </authorList>
    </citation>
    <scope>NUCLEOTIDE SEQUENCE [LARGE SCALE GENOMIC DNA]</scope>
    <source>
        <strain evidence="7 8">I11</strain>
    </source>
</reference>
<evidence type="ECO:0000256" key="4">
    <source>
        <dbReference type="ARBA" id="ARBA00022840"/>
    </source>
</evidence>
<name>H0E5V8_9ACTN</name>
<dbReference type="Pfam" id="PF03109">
    <property type="entry name" value="ABC1"/>
    <property type="match status" value="1"/>
</dbReference>
<feature type="domain" description="ABC1 atypical kinase-like" evidence="6">
    <location>
        <begin position="110"/>
        <end position="324"/>
    </location>
</feature>
<dbReference type="Proteomes" id="UP000005143">
    <property type="component" value="Unassembled WGS sequence"/>
</dbReference>
<dbReference type="CDD" id="cd13970">
    <property type="entry name" value="ABC1_ADCK3"/>
    <property type="match status" value="1"/>
</dbReference>
<dbReference type="EMBL" id="AGUD01000195">
    <property type="protein sequence ID" value="EHN10940.1"/>
    <property type="molecule type" value="Genomic_DNA"/>
</dbReference>
<dbReference type="OrthoDB" id="9795390at2"/>
<dbReference type="InterPro" id="IPR011009">
    <property type="entry name" value="Kinase-like_dom_sf"/>
</dbReference>
<dbReference type="GO" id="GO:0005524">
    <property type="term" value="F:ATP binding"/>
    <property type="evidence" value="ECO:0007669"/>
    <property type="project" value="UniProtKB-KW"/>
</dbReference>
<dbReference type="GO" id="GO:0004497">
    <property type="term" value="F:monooxygenase activity"/>
    <property type="evidence" value="ECO:0007669"/>
    <property type="project" value="UniProtKB-KW"/>
</dbReference>
<evidence type="ECO:0000256" key="3">
    <source>
        <dbReference type="ARBA" id="ARBA00022741"/>
    </source>
</evidence>
<evidence type="ECO:0000259" key="6">
    <source>
        <dbReference type="Pfam" id="PF03109"/>
    </source>
</evidence>
<dbReference type="AlphaFoldDB" id="H0E5V8"/>
<keyword evidence="7" id="KW-0830">Ubiquinone</keyword>
<keyword evidence="7" id="KW-0503">Monooxygenase</keyword>
<dbReference type="PANTHER" id="PTHR43851">
    <property type="match status" value="1"/>
</dbReference>
<dbReference type="SUPFAM" id="SSF56112">
    <property type="entry name" value="Protein kinase-like (PK-like)"/>
    <property type="match status" value="1"/>
</dbReference>
<organism evidence="7 8">
    <name type="scientific">Patulibacter medicamentivorans</name>
    <dbReference type="NCBI Taxonomy" id="1097667"/>
    <lineage>
        <taxon>Bacteria</taxon>
        <taxon>Bacillati</taxon>
        <taxon>Actinomycetota</taxon>
        <taxon>Thermoleophilia</taxon>
        <taxon>Solirubrobacterales</taxon>
        <taxon>Patulibacteraceae</taxon>
        <taxon>Patulibacter</taxon>
    </lineage>
</organism>
<evidence type="ECO:0000313" key="7">
    <source>
        <dbReference type="EMBL" id="EHN10940.1"/>
    </source>
</evidence>
<dbReference type="InterPro" id="IPR051409">
    <property type="entry name" value="Atypical_kinase_ADCK"/>
</dbReference>
<gene>
    <name evidence="7" type="ORF">PAI11_22070</name>
</gene>
<dbReference type="PATRIC" id="fig|1097667.3.peg.2188"/>